<comment type="caution">
    <text evidence="1">The sequence shown here is derived from an EMBL/GenBank/DDBJ whole genome shotgun (WGS) entry which is preliminary data.</text>
</comment>
<name>A0A5J5CDS2_9PERO</name>
<reference evidence="1 2" key="1">
    <citation type="submission" date="2019-08" db="EMBL/GenBank/DDBJ databases">
        <title>A chromosome-level genome assembly, high-density linkage maps, and genome scans reveal the genomic architecture of hybrid incompatibilities underlying speciation via character displacement in darters (Percidae: Etheostominae).</title>
        <authorList>
            <person name="Moran R.L."/>
            <person name="Catchen J.M."/>
            <person name="Fuller R.C."/>
        </authorList>
    </citation>
    <scope>NUCLEOTIDE SEQUENCE [LARGE SCALE GENOMIC DNA]</scope>
    <source>
        <strain evidence="1">EspeVRDwgs_2016</strain>
        <tissue evidence="1">Muscle</tissue>
    </source>
</reference>
<gene>
    <name evidence="1" type="ORF">FQN60_018766</name>
</gene>
<protein>
    <submittedName>
        <fullName evidence="1">Uncharacterized protein</fullName>
    </submittedName>
</protein>
<keyword evidence="2" id="KW-1185">Reference proteome</keyword>
<feature type="non-terminal residue" evidence="1">
    <location>
        <position position="73"/>
    </location>
</feature>
<proteinExistence type="predicted"/>
<dbReference type="AlphaFoldDB" id="A0A5J5CDS2"/>
<evidence type="ECO:0000313" key="2">
    <source>
        <dbReference type="Proteomes" id="UP000327493"/>
    </source>
</evidence>
<dbReference type="EMBL" id="VOFY01000615">
    <property type="protein sequence ID" value="KAA8578469.1"/>
    <property type="molecule type" value="Genomic_DNA"/>
</dbReference>
<organism evidence="1 2">
    <name type="scientific">Etheostoma spectabile</name>
    <name type="common">orangethroat darter</name>
    <dbReference type="NCBI Taxonomy" id="54343"/>
    <lineage>
        <taxon>Eukaryota</taxon>
        <taxon>Metazoa</taxon>
        <taxon>Chordata</taxon>
        <taxon>Craniata</taxon>
        <taxon>Vertebrata</taxon>
        <taxon>Euteleostomi</taxon>
        <taxon>Actinopterygii</taxon>
        <taxon>Neopterygii</taxon>
        <taxon>Teleostei</taxon>
        <taxon>Neoteleostei</taxon>
        <taxon>Acanthomorphata</taxon>
        <taxon>Eupercaria</taxon>
        <taxon>Perciformes</taxon>
        <taxon>Percoidei</taxon>
        <taxon>Percidae</taxon>
        <taxon>Etheostomatinae</taxon>
        <taxon>Etheostoma</taxon>
    </lineage>
</organism>
<dbReference type="Proteomes" id="UP000327493">
    <property type="component" value="Unassembled WGS sequence"/>
</dbReference>
<accession>A0A5J5CDS2</accession>
<evidence type="ECO:0000313" key="1">
    <source>
        <dbReference type="EMBL" id="KAA8578469.1"/>
    </source>
</evidence>
<sequence>MTPVTSTTALILTVMRPGPRYLLGCQLSPSLKMRFSHQIISILTQCLLPSLLKELLKWTISRTYLKHFASCLG</sequence>